<organism evidence="1 2">
    <name type="scientific">Caerostris darwini</name>
    <dbReference type="NCBI Taxonomy" id="1538125"/>
    <lineage>
        <taxon>Eukaryota</taxon>
        <taxon>Metazoa</taxon>
        <taxon>Ecdysozoa</taxon>
        <taxon>Arthropoda</taxon>
        <taxon>Chelicerata</taxon>
        <taxon>Arachnida</taxon>
        <taxon>Araneae</taxon>
        <taxon>Araneomorphae</taxon>
        <taxon>Entelegynae</taxon>
        <taxon>Araneoidea</taxon>
        <taxon>Araneidae</taxon>
        <taxon>Caerostris</taxon>
    </lineage>
</organism>
<dbReference type="Proteomes" id="UP001054837">
    <property type="component" value="Unassembled WGS sequence"/>
</dbReference>
<name>A0AAV4R6P4_9ARAC</name>
<dbReference type="EMBL" id="BPLQ01005770">
    <property type="protein sequence ID" value="GIY17047.1"/>
    <property type="molecule type" value="Genomic_DNA"/>
</dbReference>
<gene>
    <name evidence="1" type="ORF">CDAR_77021</name>
</gene>
<dbReference type="AlphaFoldDB" id="A0AAV4R6P4"/>
<reference evidence="1 2" key="1">
    <citation type="submission" date="2021-06" db="EMBL/GenBank/DDBJ databases">
        <title>Caerostris darwini draft genome.</title>
        <authorList>
            <person name="Kono N."/>
            <person name="Arakawa K."/>
        </authorList>
    </citation>
    <scope>NUCLEOTIDE SEQUENCE [LARGE SCALE GENOMIC DNA]</scope>
</reference>
<keyword evidence="2" id="KW-1185">Reference proteome</keyword>
<protein>
    <submittedName>
        <fullName evidence="1">Uncharacterized protein</fullName>
    </submittedName>
</protein>
<evidence type="ECO:0000313" key="1">
    <source>
        <dbReference type="EMBL" id="GIY17047.1"/>
    </source>
</evidence>
<comment type="caution">
    <text evidence="1">The sequence shown here is derived from an EMBL/GenBank/DDBJ whole genome shotgun (WGS) entry which is preliminary data.</text>
</comment>
<proteinExistence type="predicted"/>
<evidence type="ECO:0000313" key="2">
    <source>
        <dbReference type="Proteomes" id="UP001054837"/>
    </source>
</evidence>
<accession>A0AAV4R6P4</accession>
<sequence>MWERNRFAESGSFTHPVLCFYPQIPKVDKTKKVFGNFEPPAGLRYGKDDVEIGLGIKLSYLGTFHLLWRRKWMGSGLCHVNFSLSRNCCLNVEYFNLSDSLNQK</sequence>